<accession>A0A6J4RXT2</accession>
<dbReference type="Gene3D" id="3.30.420.40">
    <property type="match status" value="2"/>
</dbReference>
<dbReference type="EC" id="2.7.1.2" evidence="2"/>
<dbReference type="PROSITE" id="PS01125">
    <property type="entry name" value="ROK"/>
    <property type="match status" value="1"/>
</dbReference>
<dbReference type="PANTHER" id="PTHR18964:SF149">
    <property type="entry name" value="BIFUNCTIONAL UDP-N-ACETYLGLUCOSAMINE 2-EPIMERASE_N-ACETYLMANNOSAMINE KINASE"/>
    <property type="match status" value="1"/>
</dbReference>
<protein>
    <submittedName>
        <fullName evidence="2">Glucokinase</fullName>
        <ecNumber evidence="2">2.7.1.2</ecNumber>
    </submittedName>
</protein>
<dbReference type="SUPFAM" id="SSF53067">
    <property type="entry name" value="Actin-like ATPase domain"/>
    <property type="match status" value="1"/>
</dbReference>
<name>A0A6J4RXT2_9ACTN</name>
<keyword evidence="2" id="KW-0808">Transferase</keyword>
<evidence type="ECO:0000313" key="2">
    <source>
        <dbReference type="EMBL" id="CAA9484032.1"/>
    </source>
</evidence>
<dbReference type="GO" id="GO:0004340">
    <property type="term" value="F:glucokinase activity"/>
    <property type="evidence" value="ECO:0007669"/>
    <property type="project" value="UniProtKB-EC"/>
</dbReference>
<dbReference type="AlphaFoldDB" id="A0A6J4RXT2"/>
<dbReference type="Pfam" id="PF00480">
    <property type="entry name" value="ROK"/>
    <property type="match status" value="1"/>
</dbReference>
<dbReference type="InterPro" id="IPR049874">
    <property type="entry name" value="ROK_cs"/>
</dbReference>
<keyword evidence="2" id="KW-0418">Kinase</keyword>
<comment type="similarity">
    <text evidence="1">Belongs to the ROK (NagC/XylR) family.</text>
</comment>
<evidence type="ECO:0000256" key="1">
    <source>
        <dbReference type="ARBA" id="ARBA00006479"/>
    </source>
</evidence>
<dbReference type="PANTHER" id="PTHR18964">
    <property type="entry name" value="ROK (REPRESSOR, ORF, KINASE) FAMILY"/>
    <property type="match status" value="1"/>
</dbReference>
<dbReference type="InterPro" id="IPR043129">
    <property type="entry name" value="ATPase_NBD"/>
</dbReference>
<dbReference type="EMBL" id="CADCVJ010000187">
    <property type="protein sequence ID" value="CAA9484032.1"/>
    <property type="molecule type" value="Genomic_DNA"/>
</dbReference>
<organism evidence="2">
    <name type="scientific">uncultured Solirubrobacteraceae bacterium</name>
    <dbReference type="NCBI Taxonomy" id="1162706"/>
    <lineage>
        <taxon>Bacteria</taxon>
        <taxon>Bacillati</taxon>
        <taxon>Actinomycetota</taxon>
        <taxon>Thermoleophilia</taxon>
        <taxon>Solirubrobacterales</taxon>
        <taxon>Solirubrobacteraceae</taxon>
        <taxon>environmental samples</taxon>
    </lineage>
</organism>
<reference evidence="2" key="1">
    <citation type="submission" date="2020-02" db="EMBL/GenBank/DDBJ databases">
        <authorList>
            <person name="Meier V. D."/>
        </authorList>
    </citation>
    <scope>NUCLEOTIDE SEQUENCE</scope>
    <source>
        <strain evidence="2">AVDCRST_MAG38</strain>
    </source>
</reference>
<sequence length="318" mass="32395">MSDSYIGVDVGGTKVAVASLADRRFSATAVEPTRLESPEALIEQLVRVITEQRGPSSRAVGIGVPSVVEFATGRIRNSVNIPLVDVPLRALLTERVGLPVYVDNDANCAALAEAHEEGRLTGTQLVMLTIGTGVGGGVVLNGRVFRGATGAAPELGHITIGLDLTAGAPEQSGWPRAGSLEVLASGSALDALAEEAARTHPDSALGRMASDGAEVGGREVVTAAQDGDAVALKLLDVLGQRLGIGIANMINTFDPFEVVIGGGASAAGELLLGPARASAGRYTLPGVGTRTEIRLARHGADAGVHGAALMAAHEEEQP</sequence>
<dbReference type="InterPro" id="IPR000600">
    <property type="entry name" value="ROK"/>
</dbReference>
<gene>
    <name evidence="2" type="ORF">AVDCRST_MAG38-2206</name>
</gene>
<proteinExistence type="inferred from homology"/>